<dbReference type="SUPFAM" id="SSF51011">
    <property type="entry name" value="Glycosyl hydrolase domain"/>
    <property type="match status" value="1"/>
</dbReference>
<evidence type="ECO:0000256" key="3">
    <source>
        <dbReference type="SAM" id="SignalP"/>
    </source>
</evidence>
<feature type="domain" description="Glycosyl hydrolase family 31 C-terminal" evidence="7">
    <location>
        <begin position="590"/>
        <end position="672"/>
    </location>
</feature>
<keyword evidence="2" id="KW-0326">Glycosidase</keyword>
<dbReference type="OrthoDB" id="176168at2"/>
<dbReference type="InterPro" id="IPR033403">
    <property type="entry name" value="DUF5110"/>
</dbReference>
<dbReference type="GO" id="GO:0030246">
    <property type="term" value="F:carbohydrate binding"/>
    <property type="evidence" value="ECO:0007669"/>
    <property type="project" value="InterPro"/>
</dbReference>
<evidence type="ECO:0000313" key="9">
    <source>
        <dbReference type="Proteomes" id="UP000275281"/>
    </source>
</evidence>
<dbReference type="Pfam" id="PF17137">
    <property type="entry name" value="DUF5110"/>
    <property type="match status" value="1"/>
</dbReference>
<comment type="similarity">
    <text evidence="1 2">Belongs to the glycosyl hydrolase 31 family.</text>
</comment>
<evidence type="ECO:0000259" key="6">
    <source>
        <dbReference type="Pfam" id="PF17137"/>
    </source>
</evidence>
<proteinExistence type="inferred from homology"/>
<evidence type="ECO:0000256" key="2">
    <source>
        <dbReference type="RuleBase" id="RU361185"/>
    </source>
</evidence>
<evidence type="ECO:0000313" key="8">
    <source>
        <dbReference type="EMBL" id="RPJ67571.1"/>
    </source>
</evidence>
<comment type="caution">
    <text evidence="8">The sequence shown here is derived from an EMBL/GenBank/DDBJ whole genome shotgun (WGS) entry which is preliminary data.</text>
</comment>
<accession>A0A3N5YP51</accession>
<dbReference type="InterPro" id="IPR013780">
    <property type="entry name" value="Glyco_hydro_b"/>
</dbReference>
<keyword evidence="9" id="KW-1185">Reference proteome</keyword>
<evidence type="ECO:0000256" key="1">
    <source>
        <dbReference type="ARBA" id="ARBA00007806"/>
    </source>
</evidence>
<dbReference type="EMBL" id="RPOK01000002">
    <property type="protein sequence ID" value="RPJ67571.1"/>
    <property type="molecule type" value="Genomic_DNA"/>
</dbReference>
<dbReference type="Proteomes" id="UP000275281">
    <property type="component" value="Unassembled WGS sequence"/>
</dbReference>
<feature type="domain" description="DUF5110" evidence="6">
    <location>
        <begin position="690"/>
        <end position="762"/>
    </location>
</feature>
<gene>
    <name evidence="8" type="ORF">DRW07_08640</name>
</gene>
<dbReference type="SUPFAM" id="SSF51445">
    <property type="entry name" value="(Trans)glycosidases"/>
    <property type="match status" value="1"/>
</dbReference>
<dbReference type="Pfam" id="PF01055">
    <property type="entry name" value="Glyco_hydro_31_2nd"/>
    <property type="match status" value="1"/>
</dbReference>
<protein>
    <submittedName>
        <fullName evidence="8">DUF5110 domain-containing protein</fullName>
    </submittedName>
</protein>
<dbReference type="PANTHER" id="PTHR43863:SF2">
    <property type="entry name" value="MALTASE-GLUCOAMYLASE"/>
    <property type="match status" value="1"/>
</dbReference>
<dbReference type="InterPro" id="IPR051816">
    <property type="entry name" value="Glycosyl_Hydrolase_31"/>
</dbReference>
<evidence type="ECO:0000259" key="5">
    <source>
        <dbReference type="Pfam" id="PF13802"/>
    </source>
</evidence>
<dbReference type="AlphaFoldDB" id="A0A3N5YP51"/>
<reference evidence="8 9" key="1">
    <citation type="submission" date="2018-11" db="EMBL/GenBank/DDBJ databases">
        <authorList>
            <person name="Ye M.-Q."/>
            <person name="Du Z.-J."/>
        </authorList>
    </citation>
    <scope>NUCLEOTIDE SEQUENCE [LARGE SCALE GENOMIC DNA]</scope>
    <source>
        <strain evidence="8 9">U0105</strain>
    </source>
</reference>
<dbReference type="InterPro" id="IPR000322">
    <property type="entry name" value="Glyco_hydro_31_TIM"/>
</dbReference>
<evidence type="ECO:0000259" key="7">
    <source>
        <dbReference type="Pfam" id="PF21365"/>
    </source>
</evidence>
<feature type="chain" id="PRO_5018056947" evidence="3">
    <location>
        <begin position="30"/>
        <end position="808"/>
    </location>
</feature>
<feature type="signal peptide" evidence="3">
    <location>
        <begin position="1"/>
        <end position="29"/>
    </location>
</feature>
<evidence type="ECO:0000259" key="4">
    <source>
        <dbReference type="Pfam" id="PF01055"/>
    </source>
</evidence>
<keyword evidence="2" id="KW-0378">Hydrolase</keyword>
<dbReference type="Gene3D" id="2.60.40.1760">
    <property type="entry name" value="glycosyl hydrolase (family 31)"/>
    <property type="match status" value="1"/>
</dbReference>
<feature type="domain" description="Glycoside hydrolase family 31 N-terminal" evidence="5">
    <location>
        <begin position="57"/>
        <end position="215"/>
    </location>
</feature>
<dbReference type="SUPFAM" id="SSF74650">
    <property type="entry name" value="Galactose mutarotase-like"/>
    <property type="match status" value="1"/>
</dbReference>
<dbReference type="GO" id="GO:0004553">
    <property type="term" value="F:hydrolase activity, hydrolyzing O-glycosyl compounds"/>
    <property type="evidence" value="ECO:0007669"/>
    <property type="project" value="InterPro"/>
</dbReference>
<dbReference type="InterPro" id="IPR048395">
    <property type="entry name" value="Glyco_hydro_31_C"/>
</dbReference>
<dbReference type="InterPro" id="IPR025887">
    <property type="entry name" value="Glyco_hydro_31_N_dom"/>
</dbReference>
<name>A0A3N5YP51_9ALTE</name>
<dbReference type="InterPro" id="IPR017853">
    <property type="entry name" value="GH"/>
</dbReference>
<feature type="domain" description="Glycoside hydrolase family 31 TIM barrel" evidence="4">
    <location>
        <begin position="258"/>
        <end position="582"/>
    </location>
</feature>
<dbReference type="Gene3D" id="2.60.40.1180">
    <property type="entry name" value="Golgi alpha-mannosidase II"/>
    <property type="match status" value="2"/>
</dbReference>
<sequence length="808" mass="90662">MSFVMIKKNYYLALLLCITAFTSVFKATAADVTSFSHDASTLTIQRSDGMSVNIGGLGQGSVEVVYQKEGVSTLPGLALSNDTQSARLQVNTSVQDKGAYLLFNAPDIQVAVEKSPFRLRFMKQGVVKVEEEQGGFIYDGLRGVRFRLNDTEKLYGGGQRVMGMDRRGKRMPLYNRASYGYADVETDQMYYSLPAVMSSKHYAILFDNTAKGNLDIGHTEKNVLQFDAVSGRVAYVVSVADALPELVKQVVSLTGKQPLPPKWALGNFASRFGYRSEQQTREVVSLYNQFDIPLDAVVLDLYWFGPDIKGHMGNLDWDRNAFPTPEKMIADFSAQGVNTVVITEPFILTTSSQYKHAADSRALATNLAGEPRLFDFYFGNTGLVDVFNPDAQDWFWQHYAKLSDQGVSGWWGDLGEPEVHPYDAMHNWEGVTVTGDEVHNAYGHKWAQMVYERTLTKNPQKRPLVLMRSGFLGSQRYGMIPWTGDVARSWGGLKPQVELSLQMSVFGLAYTHSDLGGFAGGEEFDAEMYTRWLQAGVFTPVYRPHAQEHIPPEPVFHDQDTRDIVKRFIQLRYDLLPYNYSLAYENALTGMPLMRPLAFIDSEAYFTHDDSYLWGEAFLVQPVTAPGVSSVSVDLPEGDWFGFFDHKHYEGGGTVEYPLDINTLPVFVKAGAFVPMQPGLKRTRDSHNQPLEIHHWANASGKHSIFTLYEDDGVNPQAIQEAQYIAMQFEASHVNETLQINANTQGQYEGVKQQRPVEWHIHALNTKPTGVAIDGLLSDAWQWDEQKSRLIIKTNLSLSQPMKIDIAL</sequence>
<dbReference type="GO" id="GO:0005975">
    <property type="term" value="P:carbohydrate metabolic process"/>
    <property type="evidence" value="ECO:0007669"/>
    <property type="project" value="InterPro"/>
</dbReference>
<dbReference type="Gene3D" id="3.20.20.80">
    <property type="entry name" value="Glycosidases"/>
    <property type="match status" value="1"/>
</dbReference>
<dbReference type="CDD" id="cd14752">
    <property type="entry name" value="GH31_N"/>
    <property type="match status" value="1"/>
</dbReference>
<organism evidence="8 9">
    <name type="scientific">Alteromonas sediminis</name>
    <dbReference type="NCBI Taxonomy" id="2259342"/>
    <lineage>
        <taxon>Bacteria</taxon>
        <taxon>Pseudomonadati</taxon>
        <taxon>Pseudomonadota</taxon>
        <taxon>Gammaproteobacteria</taxon>
        <taxon>Alteromonadales</taxon>
        <taxon>Alteromonadaceae</taxon>
        <taxon>Alteromonas/Salinimonas group</taxon>
        <taxon>Alteromonas</taxon>
    </lineage>
</organism>
<keyword evidence="3" id="KW-0732">Signal</keyword>
<dbReference type="PANTHER" id="PTHR43863">
    <property type="entry name" value="HYDROLASE, PUTATIVE (AFU_ORTHOLOGUE AFUA_1G03140)-RELATED"/>
    <property type="match status" value="1"/>
</dbReference>
<dbReference type="InterPro" id="IPR011013">
    <property type="entry name" value="Gal_mutarotase_sf_dom"/>
</dbReference>
<dbReference type="Pfam" id="PF21365">
    <property type="entry name" value="Glyco_hydro_31_3rd"/>
    <property type="match status" value="1"/>
</dbReference>
<dbReference type="Pfam" id="PF13802">
    <property type="entry name" value="Gal_mutarotas_2"/>
    <property type="match status" value="1"/>
</dbReference>